<name>A0ABM1QTL2_CAMSA</name>
<evidence type="ECO:0000313" key="1">
    <source>
        <dbReference type="Proteomes" id="UP000694864"/>
    </source>
</evidence>
<dbReference type="RefSeq" id="XP_019090100.1">
    <property type="nucleotide sequence ID" value="XM_019234555.1"/>
</dbReference>
<dbReference type="SUPFAM" id="SSF53098">
    <property type="entry name" value="Ribonuclease H-like"/>
    <property type="match status" value="1"/>
</dbReference>
<accession>A0ABM1QTL2</accession>
<evidence type="ECO:0000313" key="2">
    <source>
        <dbReference type="RefSeq" id="XP_019090100.1"/>
    </source>
</evidence>
<keyword evidence="1" id="KW-1185">Reference proteome</keyword>
<dbReference type="InterPro" id="IPR012337">
    <property type="entry name" value="RNaseH-like_sf"/>
</dbReference>
<dbReference type="GeneID" id="104738192"/>
<dbReference type="PANTHER" id="PTHR37763">
    <property type="entry name" value="EXOSOME COMPLEX EXONUCLEASE"/>
    <property type="match status" value="1"/>
</dbReference>
<reference evidence="1" key="1">
    <citation type="journal article" date="2014" name="Nat. Commun.">
        <title>The emerging biofuel crop Camelina sativa retains a highly undifferentiated hexaploid genome structure.</title>
        <authorList>
            <person name="Kagale S."/>
            <person name="Koh C."/>
            <person name="Nixon J."/>
            <person name="Bollina V."/>
            <person name="Clarke W.E."/>
            <person name="Tuteja R."/>
            <person name="Spillane C."/>
            <person name="Robinson S.J."/>
            <person name="Links M.G."/>
            <person name="Clarke C."/>
            <person name="Higgins E.E."/>
            <person name="Huebert T."/>
            <person name="Sharpe A.G."/>
            <person name="Parkin I.A."/>
        </authorList>
    </citation>
    <scope>NUCLEOTIDE SEQUENCE [LARGE SCALE GENOMIC DNA]</scope>
    <source>
        <strain evidence="1">cv. DH55</strain>
    </source>
</reference>
<gene>
    <name evidence="2" type="primary">LOC104738192</name>
</gene>
<reference evidence="2" key="2">
    <citation type="submission" date="2025-08" db="UniProtKB">
        <authorList>
            <consortium name="RefSeq"/>
        </authorList>
    </citation>
    <scope>IDENTIFICATION</scope>
    <source>
        <tissue evidence="2">Leaf</tissue>
    </source>
</reference>
<protein>
    <submittedName>
        <fullName evidence="2">Uncharacterized protein LOC104738192</fullName>
    </submittedName>
</protein>
<dbReference type="Proteomes" id="UP000694864">
    <property type="component" value="Chromosome 13"/>
</dbReference>
<dbReference type="PANTHER" id="PTHR37763:SF1">
    <property type="entry name" value="EXOSOME COMPLEX EXONUCLEASE"/>
    <property type="match status" value="1"/>
</dbReference>
<organism evidence="1 2">
    <name type="scientific">Camelina sativa</name>
    <name type="common">False flax</name>
    <name type="synonym">Myagrum sativum</name>
    <dbReference type="NCBI Taxonomy" id="90675"/>
    <lineage>
        <taxon>Eukaryota</taxon>
        <taxon>Viridiplantae</taxon>
        <taxon>Streptophyta</taxon>
        <taxon>Embryophyta</taxon>
        <taxon>Tracheophyta</taxon>
        <taxon>Spermatophyta</taxon>
        <taxon>Magnoliopsida</taxon>
        <taxon>eudicotyledons</taxon>
        <taxon>Gunneridae</taxon>
        <taxon>Pentapetalae</taxon>
        <taxon>rosids</taxon>
        <taxon>malvids</taxon>
        <taxon>Brassicales</taxon>
        <taxon>Brassicaceae</taxon>
        <taxon>Camelineae</taxon>
        <taxon>Camelina</taxon>
    </lineage>
</organism>
<sequence length="658" mass="75448">MGIDVEHPVPHVHTQNGMAESLIKRLQLIARPLILRTKLPISIWGHAILHAAALVQIRPSAYNTYSPLQLTSGQEPNISHLRVFGCAVYVPIAPPQRTKMGPQRRLGIYVGYASPSIINYLEPQTGDMFTARFADCHFNEDEFPALGGGIKQVFVRKRNEKDEITRYKVRLVAQGFSQKPGVDYEETYYPFMDAITFRSLNVDTDPFRPCEENEEILGPEVPYMSAIGGLMYLANCTRPDIAFATNLLARYNSAPTRMHWNGIKHIFRYLQDSSVDGSYNDALPCEWYETKLPVLKRLNRALRGVDLVDGKLEDINGVIIYDDCIRNKMHAFKSLARIFIGSPSIQLKLREQGRFKFPFFGTESEREPLVVNSLTKVSNFLNISAQQRKLVRCTVCSQVTQYRIWRGALEDILNSLKEEVDWLVEHREMSQGRKLGQQVILSCLRYLSESSVSFEAEKSTSWMRPVPGRYAKANASAKWEDVLDMVNDLRRYLEHDEEITVLYHLEKLVSMKEGLLQIKDVFLDNTIGFREVRHQEHLVHRKLSKMLGNPSPCLFALVMYFLYGRVRDIEVDLCGGFYKEKSEFLCLSMGRILTSTDEKMLERGMKQLDRALGLFGFVWETAGMKETLNLQGHLWCLGAEERSITYRGKTFFVHDLSL</sequence>
<proteinExistence type="predicted"/>